<protein>
    <submittedName>
        <fullName evidence="1">Uncharacterized protein</fullName>
    </submittedName>
</protein>
<keyword evidence="2" id="KW-1185">Reference proteome</keyword>
<evidence type="ECO:0000313" key="1">
    <source>
        <dbReference type="EMBL" id="MEJ8633827.1"/>
    </source>
</evidence>
<accession>A0ACC6PR32</accession>
<reference evidence="1" key="1">
    <citation type="submission" date="2024-03" db="EMBL/GenBank/DDBJ databases">
        <title>Novel Streptomyces species of biotechnological and ecological value are a feature of Machair soil.</title>
        <authorList>
            <person name="Prole J.R."/>
            <person name="Goodfellow M."/>
            <person name="Allenby N."/>
            <person name="Ward A.C."/>
        </authorList>
    </citation>
    <scope>NUCLEOTIDE SEQUENCE</scope>
    <source>
        <strain evidence="1">MS2.AVA.5</strain>
    </source>
</reference>
<evidence type="ECO:0000313" key="2">
    <source>
        <dbReference type="Proteomes" id="UP001377168"/>
    </source>
</evidence>
<proteinExistence type="predicted"/>
<organism evidence="1 2">
    <name type="scientific">Streptomyces achmelvichensis</name>
    <dbReference type="NCBI Taxonomy" id="3134111"/>
    <lineage>
        <taxon>Bacteria</taxon>
        <taxon>Bacillati</taxon>
        <taxon>Actinomycetota</taxon>
        <taxon>Actinomycetes</taxon>
        <taxon>Kitasatosporales</taxon>
        <taxon>Streptomycetaceae</taxon>
        <taxon>Streptomyces</taxon>
    </lineage>
</organism>
<name>A0ACC6PR32_9ACTN</name>
<gene>
    <name evidence="1" type="ORF">WKI67_10530</name>
</gene>
<dbReference type="EMBL" id="JBBKAJ010000022">
    <property type="protein sequence ID" value="MEJ8633827.1"/>
    <property type="molecule type" value="Genomic_DNA"/>
</dbReference>
<dbReference type="Proteomes" id="UP001377168">
    <property type="component" value="Unassembled WGS sequence"/>
</dbReference>
<comment type="caution">
    <text evidence="1">The sequence shown here is derived from an EMBL/GenBank/DDBJ whole genome shotgun (WGS) entry which is preliminary data.</text>
</comment>
<sequence>MDNVPPPTEELAILDRELARLDARRAQLLARRAWLLTLIRPVAAPPQGAWAHGGRRFAAPPAETSPPNVQNLLLTLGGILLTIAAIAFTLVSWGHMGIGGRSAVLGAVTVAALAAPALLVRRGLTSTAESVAALGMVLMVLDAYALHAVALPETDGLGYSAAAAAVLTAAWTAYASVLPRLRTPLPVAAVTAQLPLSLWSLTGSAGAPPIQWALLATAALDVAAAVWVKRDTIRGIALVGASVTGGGALLLGLGQSVTASGPVAALPPAALLTAAAGVAMFTAWRVPAATVAASVVAGLALIAGAGGVVRAAVPDSWGILTYLLCAVALLGVVRSPLPRRLVPGPVYASAAVQGLAVLAALPLLLVTLAGPLSVLPDIWSGAPSDARASLGADVPAEGLTSAPVVLLVVAGVLVLFSRRPDLPAPPAGSAAATAHGRAPDAPLSSARPHPAPGSSAAGPAAGTAPDEVRSGADDKATGADRPASSDRPGMAAGGQDASGAGPWGAWVPGTGNPAAARPSHRDLARGGALALGWAALVVAPPAFGLGYGLAVAVHLAVTLGMLALAARRSPTTAAIALACGIAGAAGVTALALATRPATFTVLGTLVATLTVAAVVARTGTAIRSVLACAAAVFTTALLGALAGAAELPPHQAALLILVVPAAVALLAARLGTHPVTLPLECTGAAAGLLAIALAAGDRPALALVLALCGVIAAGTALRPERRITAGATATVLFVLATWVRLAASDVSTPEAYTLPVTIPALAIGVLRRRRDPEASSWPAYGPGLAATLLPSLVAAWGDQHWLRPLLLGAVALAITLAGARLRLQALLVLGGAVLALDALHELAPYVVQVVGALPRWLPPALAGLLLLAVGATYEQRLRDARRLRESLGRMH</sequence>